<dbReference type="Proteomes" id="UP000186922">
    <property type="component" value="Unassembled WGS sequence"/>
</dbReference>
<dbReference type="AlphaFoldDB" id="A0A1D1V0B5"/>
<organism evidence="1 2">
    <name type="scientific">Ramazzottius varieornatus</name>
    <name type="common">Water bear</name>
    <name type="synonym">Tardigrade</name>
    <dbReference type="NCBI Taxonomy" id="947166"/>
    <lineage>
        <taxon>Eukaryota</taxon>
        <taxon>Metazoa</taxon>
        <taxon>Ecdysozoa</taxon>
        <taxon>Tardigrada</taxon>
        <taxon>Eutardigrada</taxon>
        <taxon>Parachela</taxon>
        <taxon>Hypsibioidea</taxon>
        <taxon>Ramazzottiidae</taxon>
        <taxon>Ramazzottius</taxon>
    </lineage>
</organism>
<gene>
    <name evidence="1" type="primary">RvY_06940-1</name>
    <name evidence="1" type="synonym">RvY_06940.1</name>
    <name evidence="1" type="ORF">RvY_06940</name>
</gene>
<sequence length="159" mass="17810">MYYVEHHRLLACCRYNRSSPYSDATNGLVLIKRPTCWPTESWVRNSTTSYNTLPEGTSWVKCQRKSLLVAGSHDRDLFGTKSIFQGATTLPFSTGEPSARMEACSYRGILLGFSGRFIQLADSRYSALWKTLVTAMRTGFSVSGMTLDIAFSKKSRLSP</sequence>
<name>A0A1D1V0B5_RAMVA</name>
<comment type="caution">
    <text evidence="1">The sequence shown here is derived from an EMBL/GenBank/DDBJ whole genome shotgun (WGS) entry which is preliminary data.</text>
</comment>
<evidence type="ECO:0000313" key="2">
    <source>
        <dbReference type="Proteomes" id="UP000186922"/>
    </source>
</evidence>
<evidence type="ECO:0000313" key="1">
    <source>
        <dbReference type="EMBL" id="GAU95296.1"/>
    </source>
</evidence>
<reference evidence="1 2" key="1">
    <citation type="journal article" date="2016" name="Nat. Commun.">
        <title>Extremotolerant tardigrade genome and improved radiotolerance of human cultured cells by tardigrade-unique protein.</title>
        <authorList>
            <person name="Hashimoto T."/>
            <person name="Horikawa D.D."/>
            <person name="Saito Y."/>
            <person name="Kuwahara H."/>
            <person name="Kozuka-Hata H."/>
            <person name="Shin-I T."/>
            <person name="Minakuchi Y."/>
            <person name="Ohishi K."/>
            <person name="Motoyama A."/>
            <person name="Aizu T."/>
            <person name="Enomoto A."/>
            <person name="Kondo K."/>
            <person name="Tanaka S."/>
            <person name="Hara Y."/>
            <person name="Koshikawa S."/>
            <person name="Sagara H."/>
            <person name="Miura T."/>
            <person name="Yokobori S."/>
            <person name="Miyagawa K."/>
            <person name="Suzuki Y."/>
            <person name="Kubo T."/>
            <person name="Oyama M."/>
            <person name="Kohara Y."/>
            <person name="Fujiyama A."/>
            <person name="Arakawa K."/>
            <person name="Katayama T."/>
            <person name="Toyoda A."/>
            <person name="Kunieda T."/>
        </authorList>
    </citation>
    <scope>NUCLEOTIDE SEQUENCE [LARGE SCALE GENOMIC DNA]</scope>
    <source>
        <strain evidence="1 2">YOKOZUNA-1</strain>
    </source>
</reference>
<keyword evidence="2" id="KW-1185">Reference proteome</keyword>
<protein>
    <submittedName>
        <fullName evidence="1">Uncharacterized protein</fullName>
    </submittedName>
</protein>
<accession>A0A1D1V0B5</accession>
<dbReference type="EMBL" id="BDGG01000003">
    <property type="protein sequence ID" value="GAU95296.1"/>
    <property type="molecule type" value="Genomic_DNA"/>
</dbReference>
<proteinExistence type="predicted"/>